<protein>
    <submittedName>
        <fullName evidence="3">Shufflon system plasmid conjugative transfer pilus tip adhesin PilV</fullName>
    </submittedName>
</protein>
<dbReference type="Pfam" id="PF04917">
    <property type="entry name" value="Shufflon_N"/>
    <property type="match status" value="1"/>
</dbReference>
<keyword evidence="1" id="KW-0472">Membrane</keyword>
<comment type="caution">
    <text evidence="3">The sequence shown here is derived from an EMBL/GenBank/DDBJ whole genome shotgun (WGS) entry which is preliminary data.</text>
</comment>
<organism evidence="3 4">
    <name type="scientific">Erwinia papayae</name>
    <dbReference type="NCBI Taxonomy" id="206499"/>
    <lineage>
        <taxon>Bacteria</taxon>
        <taxon>Pseudomonadati</taxon>
        <taxon>Pseudomonadota</taxon>
        <taxon>Gammaproteobacteria</taxon>
        <taxon>Enterobacterales</taxon>
        <taxon>Erwiniaceae</taxon>
        <taxon>Erwinia</taxon>
    </lineage>
</organism>
<proteinExistence type="predicted"/>
<evidence type="ECO:0000256" key="1">
    <source>
        <dbReference type="SAM" id="Phobius"/>
    </source>
</evidence>
<gene>
    <name evidence="3" type="primary">pilV</name>
    <name evidence="3" type="ORF">ABW286_05305</name>
</gene>
<keyword evidence="4" id="KW-1185">Reference proteome</keyword>
<keyword evidence="1" id="KW-0812">Transmembrane</keyword>
<name>A0ABV3MYG7_9GAMM</name>
<dbReference type="EMBL" id="JBFKZN010000002">
    <property type="protein sequence ID" value="MEW5288599.1"/>
    <property type="molecule type" value="Genomic_DNA"/>
</dbReference>
<evidence type="ECO:0000259" key="2">
    <source>
        <dbReference type="Pfam" id="PF04917"/>
    </source>
</evidence>
<evidence type="ECO:0000313" key="3">
    <source>
        <dbReference type="EMBL" id="MEW5288599.1"/>
    </source>
</evidence>
<feature type="domain" description="Bacterial shufflon protein N-terminal" evidence="2">
    <location>
        <begin position="36"/>
        <end position="367"/>
    </location>
</feature>
<accession>A0ABV3MYG7</accession>
<evidence type="ECO:0000313" key="4">
    <source>
        <dbReference type="Proteomes" id="UP001554567"/>
    </source>
</evidence>
<keyword evidence="1" id="KW-1133">Transmembrane helix</keyword>
<dbReference type="Proteomes" id="UP001554567">
    <property type="component" value="Unassembled WGS sequence"/>
</dbReference>
<reference evidence="3 4" key="1">
    <citation type="submission" date="2024-07" db="EMBL/GenBank/DDBJ databases">
        <authorList>
            <person name="Dulla G.F.J."/>
            <person name="Delorm J.G."/>
        </authorList>
    </citation>
    <scope>NUCLEOTIDE SEQUENCE [LARGE SCALE GENOMIC DNA]</scope>
    <source>
        <strain evidence="3 4">JGD 233</strain>
    </source>
</reference>
<feature type="transmembrane region" description="Helical" evidence="1">
    <location>
        <begin position="12"/>
        <end position="31"/>
    </location>
</feature>
<sequence>MLRQPHTDRGWAILSTGAALIILLLVSVWGYSQVGDWLTRRAWMNTAAQTSRFTQAVKSYTGRYYDTLLAGAPVTVTPAMLKNTGFLEQGFSETTTDGQGYQAVLIRNATNTDQLQAMIYTQGGTALPFMALRQISMDITSGMGGYIWTAGVATGAAGGWSVPLSGFGVSTTQGHIVALLTADELGVARGESDRLYRFSVTGKPDLNTMHTSIDMGGNNLNNTGTVNAVTGTFSGSVTAGGNMSANATVSGQNVTAGTDVTAGNAMMANNDIRSNNGWFVTRDGKGWLNETYGGGFYMSDNDWVRAVNNKNIYTAGQIKGGSLRADGRLSTGEVLQLDGINTAGAGCSPNGLVSRDTVGQVLSCQSGVWQGTHTNGQYSGLGGFTGQYTGYNSTSHTITIYATGGVSTVNKSISSGNCSNTWALAGYAGGVGVVNAADSNVEWAKQGAISFQVPGNTAYTVISNPNPSYGCSPGSFTLYSYN</sequence>
<dbReference type="InterPro" id="IPR007001">
    <property type="entry name" value="Shufflon_N"/>
</dbReference>